<dbReference type="PANTHER" id="PTHR43806:SF11">
    <property type="entry name" value="CEREVISIN-RELATED"/>
    <property type="match status" value="1"/>
</dbReference>
<dbReference type="CDD" id="cd04842">
    <property type="entry name" value="Peptidases_S8_Kp43_protease"/>
    <property type="match status" value="1"/>
</dbReference>
<dbReference type="PANTHER" id="PTHR43806">
    <property type="entry name" value="PEPTIDASE S8"/>
    <property type="match status" value="1"/>
</dbReference>
<evidence type="ECO:0000256" key="3">
    <source>
        <dbReference type="ARBA" id="ARBA00022801"/>
    </source>
</evidence>
<organism evidence="7 8">
    <name type="scientific">Fusarium albosuccineum</name>
    <dbReference type="NCBI Taxonomy" id="1237068"/>
    <lineage>
        <taxon>Eukaryota</taxon>
        <taxon>Fungi</taxon>
        <taxon>Dikarya</taxon>
        <taxon>Ascomycota</taxon>
        <taxon>Pezizomycotina</taxon>
        <taxon>Sordariomycetes</taxon>
        <taxon>Hypocreomycetidae</taxon>
        <taxon>Hypocreales</taxon>
        <taxon>Nectriaceae</taxon>
        <taxon>Fusarium</taxon>
        <taxon>Fusarium decemcellulare species complex</taxon>
    </lineage>
</organism>
<evidence type="ECO:0000256" key="2">
    <source>
        <dbReference type="ARBA" id="ARBA00022670"/>
    </source>
</evidence>
<dbReference type="InterPro" id="IPR000209">
    <property type="entry name" value="Peptidase_S8/S53_dom"/>
</dbReference>
<protein>
    <submittedName>
        <fullName evidence="7">Peptidase S8 and S53</fullName>
    </submittedName>
</protein>
<comment type="similarity">
    <text evidence="1 5">Belongs to the peptidase S8 family.</text>
</comment>
<gene>
    <name evidence="7" type="ORF">FALBO_14735</name>
</gene>
<name>A0A8H4KYC2_9HYPO</name>
<keyword evidence="2 5" id="KW-0645">Protease</keyword>
<dbReference type="Proteomes" id="UP000554235">
    <property type="component" value="Unassembled WGS sequence"/>
</dbReference>
<dbReference type="Gene3D" id="3.40.50.200">
    <property type="entry name" value="Peptidase S8/S53 domain"/>
    <property type="match status" value="1"/>
</dbReference>
<dbReference type="PROSITE" id="PS00137">
    <property type="entry name" value="SUBTILASE_HIS"/>
    <property type="match status" value="1"/>
</dbReference>
<dbReference type="PROSITE" id="PS00138">
    <property type="entry name" value="SUBTILASE_SER"/>
    <property type="match status" value="1"/>
</dbReference>
<evidence type="ECO:0000256" key="4">
    <source>
        <dbReference type="ARBA" id="ARBA00022825"/>
    </source>
</evidence>
<dbReference type="InterPro" id="IPR034058">
    <property type="entry name" value="TagA/B/C/D_pept_dom"/>
</dbReference>
<dbReference type="AlphaFoldDB" id="A0A8H4KYC2"/>
<feature type="active site" description="Charge relay system" evidence="5">
    <location>
        <position position="279"/>
    </location>
</feature>
<keyword evidence="8" id="KW-1185">Reference proteome</keyword>
<feature type="active site" description="Charge relay system" evidence="5">
    <location>
        <position position="242"/>
    </location>
</feature>
<sequence>MSGTNHGNEGGEGVDGTVITINGHTVELLSAEQAYNSRDDLGAHNTKWIIVKFSEFVDYELKRELRDQRDLHVHEHLGYNTYLCKRERDRNPASLFAGGMTHLNIYPSYAVPMADIMVPTSEGRQAATEADARRTESRGTDYKMAFEIALHPDPDQDLQSVADLIRDDFRGEHLDDEVVGNTIRVKFYSADIANVSKIDSIRTIATIPERSTFSVRQRTIMQFPAGTNGAYRGNGEVIFVADTGFDKGLVNNVHPAFTGRVLAATTAEYSTDAADQNGHGTHVAGAALASPNQPPQNAMSNLQGTAPEAKLISISMVFGNPLRFPRTYGLLTQHIPSFGRPIIMNNSWGSCFRKSNSEWTQVPYGIGHADAIDRVMHENSDVCLVFAAGNDGGCVNNTGPRMGLQQQIGGEAAAKNCITVGASHSDRPLGPHGIKYQDGGRVHDSKEMTFFSSTGPTFEGRLKPDVVAPGEVILSARSRAILPQREAKCLAQFGNPAENDLLFMTGTSQATPAVTGCVAVLRGAFRAEQHHTPSGALLKALIVHGAVDLVGTGFTVVKCADPERPQVVTRQNYIMTAAPNPFQGYGLVNINNSLRPIVGPIEDQHGFLEGNISSGRNQVIRSLTIPENAQRLVITLAYTDPPGNALQNRISLGLRLPDIRIATPLTPTDPMGRAIDYSPSNVAKIVQDAPPAGIYYILLTVETLESATYAVVWTFE</sequence>
<keyword evidence="4 5" id="KW-0720">Serine protease</keyword>
<dbReference type="PRINTS" id="PR00723">
    <property type="entry name" value="SUBTILISIN"/>
</dbReference>
<evidence type="ECO:0000256" key="1">
    <source>
        <dbReference type="ARBA" id="ARBA00011073"/>
    </source>
</evidence>
<dbReference type="Pfam" id="PF00082">
    <property type="entry name" value="Peptidase_S8"/>
    <property type="match status" value="1"/>
</dbReference>
<dbReference type="InterPro" id="IPR023828">
    <property type="entry name" value="Peptidase_S8_Ser-AS"/>
</dbReference>
<dbReference type="OrthoDB" id="10256524at2759"/>
<feature type="domain" description="Peptidase S8/S53" evidence="6">
    <location>
        <begin position="233"/>
        <end position="550"/>
    </location>
</feature>
<dbReference type="Gene3D" id="2.60.120.380">
    <property type="match status" value="1"/>
</dbReference>
<evidence type="ECO:0000313" key="8">
    <source>
        <dbReference type="Proteomes" id="UP000554235"/>
    </source>
</evidence>
<comment type="caution">
    <text evidence="7">The sequence shown here is derived from an EMBL/GenBank/DDBJ whole genome shotgun (WGS) entry which is preliminary data.</text>
</comment>
<dbReference type="SUPFAM" id="SSF52743">
    <property type="entry name" value="Subtilisin-like"/>
    <property type="match status" value="1"/>
</dbReference>
<dbReference type="GO" id="GO:0004252">
    <property type="term" value="F:serine-type endopeptidase activity"/>
    <property type="evidence" value="ECO:0007669"/>
    <property type="project" value="UniProtKB-UniRule"/>
</dbReference>
<evidence type="ECO:0000259" key="6">
    <source>
        <dbReference type="Pfam" id="PF00082"/>
    </source>
</evidence>
<dbReference type="InterPro" id="IPR022398">
    <property type="entry name" value="Peptidase_S8_His-AS"/>
</dbReference>
<dbReference type="PROSITE" id="PS51892">
    <property type="entry name" value="SUBTILASE"/>
    <property type="match status" value="1"/>
</dbReference>
<feature type="active site" description="Charge relay system" evidence="5">
    <location>
        <position position="508"/>
    </location>
</feature>
<evidence type="ECO:0000313" key="7">
    <source>
        <dbReference type="EMBL" id="KAF4458531.1"/>
    </source>
</evidence>
<dbReference type="InterPro" id="IPR036852">
    <property type="entry name" value="Peptidase_S8/S53_dom_sf"/>
</dbReference>
<dbReference type="InterPro" id="IPR015500">
    <property type="entry name" value="Peptidase_S8_subtilisin-rel"/>
</dbReference>
<dbReference type="InterPro" id="IPR050131">
    <property type="entry name" value="Peptidase_S8_subtilisin-like"/>
</dbReference>
<evidence type="ECO:0000256" key="5">
    <source>
        <dbReference type="PROSITE-ProRule" id="PRU01240"/>
    </source>
</evidence>
<keyword evidence="3 5" id="KW-0378">Hydrolase</keyword>
<reference evidence="7 8" key="1">
    <citation type="submission" date="2020-01" db="EMBL/GenBank/DDBJ databases">
        <title>Identification and distribution of gene clusters putatively required for synthesis of sphingolipid metabolism inhibitors in phylogenetically diverse species of the filamentous fungus Fusarium.</title>
        <authorList>
            <person name="Kim H.-S."/>
            <person name="Busman M."/>
            <person name="Brown D.W."/>
            <person name="Divon H."/>
            <person name="Uhlig S."/>
            <person name="Proctor R.H."/>
        </authorList>
    </citation>
    <scope>NUCLEOTIDE SEQUENCE [LARGE SCALE GENOMIC DNA]</scope>
    <source>
        <strain evidence="7 8">NRRL 20459</strain>
    </source>
</reference>
<proteinExistence type="inferred from homology"/>
<dbReference type="EMBL" id="JAADYS010002433">
    <property type="protein sequence ID" value="KAF4458531.1"/>
    <property type="molecule type" value="Genomic_DNA"/>
</dbReference>
<accession>A0A8H4KYC2</accession>
<dbReference type="GO" id="GO:0006508">
    <property type="term" value="P:proteolysis"/>
    <property type="evidence" value="ECO:0007669"/>
    <property type="project" value="UniProtKB-KW"/>
</dbReference>